<comment type="caution">
    <text evidence="2">The sequence shown here is derived from an EMBL/GenBank/DDBJ whole genome shotgun (WGS) entry which is preliminary data.</text>
</comment>
<feature type="region of interest" description="Disordered" evidence="1">
    <location>
        <begin position="31"/>
        <end position="64"/>
    </location>
</feature>
<feature type="compositionally biased region" description="Low complexity" evidence="1">
    <location>
        <begin position="39"/>
        <end position="64"/>
    </location>
</feature>
<dbReference type="EMBL" id="BSXT01006174">
    <property type="protein sequence ID" value="GMF62074.1"/>
    <property type="molecule type" value="Genomic_DNA"/>
</dbReference>
<sequence>MADDAAESGRQTAPMVVNALSRAPAVVRTALGRQRRHQPATAMVTDAADATPAQTTDGSTTTVNDTVVESSNDAAVTTSSTMAAQGDGMAMVATTDGSTTTVNDGRAMETHEANSSTVLAPTANSKRTKKAAEPGTRRSARIRERTERHVHCATADPVENYETSATPGAEHPAAPGKAPRTATDTIDTTLNAGRGTTTKATIRATSTDVTTNVQDASAAVEPRTTTMETTVMAPPTHGEKTATMREAPMVSTKATARMKPSATAPTTEKHPTKGVTKANTTKEATATTGVSPMTQNVENNAVVMTNGADDLSNDEEDAPMGDTLQLSDDELMAAQRRSKFVKVLITDGRYGSMKVETKFGLATIETANG</sequence>
<feature type="compositionally biased region" description="Polar residues" evidence="1">
    <location>
        <begin position="182"/>
        <end position="191"/>
    </location>
</feature>
<dbReference type="OrthoDB" id="129901at2759"/>
<evidence type="ECO:0000313" key="2">
    <source>
        <dbReference type="EMBL" id="GMF62074.1"/>
    </source>
</evidence>
<feature type="compositionally biased region" description="Polar residues" evidence="1">
    <location>
        <begin position="113"/>
        <end position="125"/>
    </location>
</feature>
<feature type="compositionally biased region" description="Basic and acidic residues" evidence="1">
    <location>
        <begin position="130"/>
        <end position="141"/>
    </location>
</feature>
<name>A0A9W6YG86_9STRA</name>
<proteinExistence type="predicted"/>
<gene>
    <name evidence="2" type="ORF">Pfra01_002706800</name>
</gene>
<dbReference type="AlphaFoldDB" id="A0A9W6YG86"/>
<accession>A0A9W6YG86</accession>
<reference evidence="2" key="1">
    <citation type="submission" date="2023-04" db="EMBL/GenBank/DDBJ databases">
        <title>Phytophthora fragariaefolia NBRC 109709.</title>
        <authorList>
            <person name="Ichikawa N."/>
            <person name="Sato H."/>
            <person name="Tonouchi N."/>
        </authorList>
    </citation>
    <scope>NUCLEOTIDE SEQUENCE</scope>
    <source>
        <strain evidence="2">NBRC 109709</strain>
    </source>
</reference>
<organism evidence="2 3">
    <name type="scientific">Phytophthora fragariaefolia</name>
    <dbReference type="NCBI Taxonomy" id="1490495"/>
    <lineage>
        <taxon>Eukaryota</taxon>
        <taxon>Sar</taxon>
        <taxon>Stramenopiles</taxon>
        <taxon>Oomycota</taxon>
        <taxon>Peronosporomycetes</taxon>
        <taxon>Peronosporales</taxon>
        <taxon>Peronosporaceae</taxon>
        <taxon>Phytophthora</taxon>
    </lineage>
</organism>
<feature type="region of interest" description="Disordered" evidence="1">
    <location>
        <begin position="248"/>
        <end position="298"/>
    </location>
</feature>
<feature type="region of interest" description="Disordered" evidence="1">
    <location>
        <begin position="111"/>
        <end position="141"/>
    </location>
</feature>
<feature type="region of interest" description="Disordered" evidence="1">
    <location>
        <begin position="162"/>
        <end position="192"/>
    </location>
</feature>
<evidence type="ECO:0000313" key="3">
    <source>
        <dbReference type="Proteomes" id="UP001165121"/>
    </source>
</evidence>
<dbReference type="Proteomes" id="UP001165121">
    <property type="component" value="Unassembled WGS sequence"/>
</dbReference>
<feature type="compositionally biased region" description="Polar residues" evidence="1">
    <location>
        <begin position="289"/>
        <end position="298"/>
    </location>
</feature>
<protein>
    <submittedName>
        <fullName evidence="2">Unnamed protein product</fullName>
    </submittedName>
</protein>
<evidence type="ECO:0000256" key="1">
    <source>
        <dbReference type="SAM" id="MobiDB-lite"/>
    </source>
</evidence>
<feature type="compositionally biased region" description="Low complexity" evidence="1">
    <location>
        <begin position="276"/>
        <end position="288"/>
    </location>
</feature>
<keyword evidence="3" id="KW-1185">Reference proteome</keyword>